<dbReference type="Gene3D" id="1.10.1660.10">
    <property type="match status" value="1"/>
</dbReference>
<dbReference type="AlphaFoldDB" id="A0A509EGD6"/>
<accession>A0A509EGD6</accession>
<dbReference type="Pfam" id="PF13591">
    <property type="entry name" value="MerR_2"/>
    <property type="match status" value="1"/>
</dbReference>
<gene>
    <name evidence="1" type="primary">cbpM</name>
    <name evidence="1" type="ORF">MET9862_03846</name>
</gene>
<proteinExistence type="predicted"/>
<name>A0A509EGD6_9HYPH</name>
<dbReference type="Proteomes" id="UP000410984">
    <property type="component" value="Unassembled WGS sequence"/>
</dbReference>
<dbReference type="SUPFAM" id="SSF46955">
    <property type="entry name" value="Putative DNA-binding domain"/>
    <property type="match status" value="1"/>
</dbReference>
<reference evidence="1 2" key="1">
    <citation type="submission" date="2019-06" db="EMBL/GenBank/DDBJ databases">
        <authorList>
            <person name="Rodrigo-Torres L."/>
            <person name="Arahal R. D."/>
            <person name="Lucena T."/>
        </authorList>
    </citation>
    <scope>NUCLEOTIDE SEQUENCE [LARGE SCALE GENOMIC DNA]</scope>
    <source>
        <strain evidence="1 2">SB0023/3</strain>
    </source>
</reference>
<dbReference type="RefSeq" id="WP_142584493.1">
    <property type="nucleotide sequence ID" value="NZ_CABFPH010000063.1"/>
</dbReference>
<evidence type="ECO:0000313" key="2">
    <source>
        <dbReference type="Proteomes" id="UP000410984"/>
    </source>
</evidence>
<sequence length="111" mass="12464">MDAREFQARTDLRPDTLRIWLESGWLRPAAQENVWQYVEIDLARAQLIQDLQHDLGINDDGVAVVLDLIDQVGGLRNVLQAILRALQAQPEMVRRQIVDACAAQGPISPPN</sequence>
<dbReference type="InterPro" id="IPR009061">
    <property type="entry name" value="DNA-bd_dom_put_sf"/>
</dbReference>
<organism evidence="1 2">
    <name type="scientific">Methylobacterium symbioticum</name>
    <dbReference type="NCBI Taxonomy" id="2584084"/>
    <lineage>
        <taxon>Bacteria</taxon>
        <taxon>Pseudomonadati</taxon>
        <taxon>Pseudomonadota</taxon>
        <taxon>Alphaproteobacteria</taxon>
        <taxon>Hyphomicrobiales</taxon>
        <taxon>Methylobacteriaceae</taxon>
        <taxon>Methylobacterium</taxon>
    </lineage>
</organism>
<dbReference type="EMBL" id="CABFPH010000063">
    <property type="protein sequence ID" value="VUD73231.1"/>
    <property type="molecule type" value="Genomic_DNA"/>
</dbReference>
<dbReference type="OrthoDB" id="9800876at2"/>
<protein>
    <submittedName>
        <fullName evidence="1">Chaperone modulatory protein CbpM</fullName>
    </submittedName>
</protein>
<evidence type="ECO:0000313" key="1">
    <source>
        <dbReference type="EMBL" id="VUD73231.1"/>
    </source>
</evidence>
<keyword evidence="2" id="KW-1185">Reference proteome</keyword>